<feature type="region of interest" description="Disordered" evidence="1">
    <location>
        <begin position="183"/>
        <end position="229"/>
    </location>
</feature>
<feature type="compositionally biased region" description="Polar residues" evidence="1">
    <location>
        <begin position="186"/>
        <end position="209"/>
    </location>
</feature>
<evidence type="ECO:0000256" key="1">
    <source>
        <dbReference type="SAM" id="MobiDB-lite"/>
    </source>
</evidence>
<protein>
    <submittedName>
        <fullName evidence="3">Uncharacterized protein</fullName>
    </submittedName>
</protein>
<evidence type="ECO:0000313" key="2">
    <source>
        <dbReference type="EMBL" id="CAD8493227.1"/>
    </source>
</evidence>
<name>A0A6T7RPB6_9CRYP</name>
<dbReference type="EMBL" id="HBEO01022919">
    <property type="protein sequence ID" value="CAD8493228.1"/>
    <property type="molecule type" value="Transcribed_RNA"/>
</dbReference>
<feature type="compositionally biased region" description="Low complexity" evidence="1">
    <location>
        <begin position="210"/>
        <end position="219"/>
    </location>
</feature>
<proteinExistence type="predicted"/>
<feature type="region of interest" description="Disordered" evidence="1">
    <location>
        <begin position="242"/>
        <end position="279"/>
    </location>
</feature>
<feature type="compositionally biased region" description="Basic and acidic residues" evidence="1">
    <location>
        <begin position="248"/>
        <end position="262"/>
    </location>
</feature>
<reference evidence="3" key="1">
    <citation type="submission" date="2021-01" db="EMBL/GenBank/DDBJ databases">
        <authorList>
            <person name="Corre E."/>
            <person name="Pelletier E."/>
            <person name="Niang G."/>
            <person name="Scheremetjew M."/>
            <person name="Finn R."/>
            <person name="Kale V."/>
            <person name="Holt S."/>
            <person name="Cochrane G."/>
            <person name="Meng A."/>
            <person name="Brown T."/>
            <person name="Cohen L."/>
        </authorList>
    </citation>
    <scope>NUCLEOTIDE SEQUENCE</scope>
    <source>
        <strain evidence="3">CCMP325</strain>
    </source>
</reference>
<organism evidence="3">
    <name type="scientific">Hanusia phi</name>
    <dbReference type="NCBI Taxonomy" id="3032"/>
    <lineage>
        <taxon>Eukaryota</taxon>
        <taxon>Cryptophyceae</taxon>
        <taxon>Pyrenomonadales</taxon>
        <taxon>Geminigeraceae</taxon>
        <taxon>Hanusia</taxon>
    </lineage>
</organism>
<feature type="region of interest" description="Disordered" evidence="1">
    <location>
        <begin position="142"/>
        <end position="162"/>
    </location>
</feature>
<gene>
    <name evidence="2" type="ORF">HPHI1048_LOCUS15483</name>
    <name evidence="3" type="ORF">HPHI1048_LOCUS15484</name>
</gene>
<feature type="region of interest" description="Disordered" evidence="1">
    <location>
        <begin position="26"/>
        <end position="48"/>
    </location>
</feature>
<sequence>MDSNPTSIPTSTGSLEMFLEEQKRLVCSQSSSTSTSVAPSRNEAKSNAASGLAVVALSNPDNSLVVSFDDEVSDDETTTRNVFVSSTSQHRTPSVNAHNKPYTPNALRTTAQPGGLHVLRRGIAKPPGIRGRGRGVTTLVRGRGRGAPVATSTFASNSNSNNQVDELNQQIIQLRKKIEEKKNERAQANNFPAPSSQPSGAAINSKNNKSQSPSAAATSDPPPQHLDLTKINPSVMMSLSEMSVNKLESSKKKVKDKLDKVTPADSSISSSSLMLPPFL</sequence>
<dbReference type="EMBL" id="HBEO01022918">
    <property type="protein sequence ID" value="CAD8493227.1"/>
    <property type="molecule type" value="Transcribed_RNA"/>
</dbReference>
<dbReference type="AlphaFoldDB" id="A0A6T7RPB6"/>
<accession>A0A6T7RPB6</accession>
<evidence type="ECO:0000313" key="3">
    <source>
        <dbReference type="EMBL" id="CAD8493228.1"/>
    </source>
</evidence>